<reference evidence="1" key="1">
    <citation type="submission" date="2008-12" db="EMBL/GenBank/DDBJ databases">
        <title>Annotation of the Yersinia mollaretii ATCC 43969 genome.</title>
        <authorList>
            <person name="Read T.D."/>
            <person name="Akmal A."/>
            <person name="Bishop-Lilly K."/>
            <person name="Chen P.E."/>
            <person name="Cook C."/>
            <person name="Kiley M.P."/>
            <person name="Lentz S."/>
            <person name="Mateczun A."/>
            <person name="Nagarajan N."/>
            <person name="Nolan N."/>
            <person name="Osborne B.I."/>
            <person name="Pop M."/>
            <person name="Sozhamannan S."/>
            <person name="Stewart A.C."/>
            <person name="Sulakvelidze A."/>
            <person name="Thomason B."/>
            <person name="Willner K."/>
            <person name="Zwick M.E."/>
        </authorList>
    </citation>
    <scope>NUCLEOTIDE SEQUENCE [LARGE SCALE GENOMIC DNA]</scope>
    <source>
        <strain evidence="1">ATCC 43969</strain>
    </source>
</reference>
<keyword evidence="2" id="KW-1185">Reference proteome</keyword>
<name>A0ABM9Y4P0_YERMW</name>
<protein>
    <submittedName>
        <fullName evidence="1">Uncharacterized protein</fullName>
    </submittedName>
</protein>
<gene>
    <name evidence="1" type="ORF">ymoll0001_24440</name>
</gene>
<organism evidence="1 2">
    <name type="scientific">Yersinia mollaretii (strain ATCC 43969 / DSM 18520 / CIP 103324 / CNY 7263 / WAIP 204)</name>
    <dbReference type="NCBI Taxonomy" id="349967"/>
    <lineage>
        <taxon>Bacteria</taxon>
        <taxon>Pseudomonadati</taxon>
        <taxon>Pseudomonadota</taxon>
        <taxon>Gammaproteobacteria</taxon>
        <taxon>Enterobacterales</taxon>
        <taxon>Yersiniaceae</taxon>
        <taxon>Yersinia</taxon>
    </lineage>
</organism>
<evidence type="ECO:0000313" key="2">
    <source>
        <dbReference type="Proteomes" id="UP000003027"/>
    </source>
</evidence>
<proteinExistence type="predicted"/>
<evidence type="ECO:0000313" key="1">
    <source>
        <dbReference type="EMBL" id="EEQ08695.1"/>
    </source>
</evidence>
<sequence length="37" mass="4298">MDEEMFHIVSCLRKIRSVQWHPEINFSIGGHGGIFIL</sequence>
<accession>A0ABM9Y4P0</accession>
<dbReference type="EMBL" id="AALD02000075">
    <property type="protein sequence ID" value="EEQ08695.1"/>
    <property type="molecule type" value="Genomic_DNA"/>
</dbReference>
<comment type="caution">
    <text evidence="1">The sequence shown here is derived from an EMBL/GenBank/DDBJ whole genome shotgun (WGS) entry which is preliminary data.</text>
</comment>
<dbReference type="Proteomes" id="UP000003027">
    <property type="component" value="Unassembled WGS sequence"/>
</dbReference>